<dbReference type="AlphaFoldDB" id="A0A0F8VUN9"/>
<reference evidence="1" key="1">
    <citation type="journal article" date="2015" name="Nature">
        <title>Complex archaea that bridge the gap between prokaryotes and eukaryotes.</title>
        <authorList>
            <person name="Spang A."/>
            <person name="Saw J.H."/>
            <person name="Jorgensen S.L."/>
            <person name="Zaremba-Niedzwiedzka K."/>
            <person name="Martijn J."/>
            <person name="Lind A.E."/>
            <person name="van Eijk R."/>
            <person name="Schleper C."/>
            <person name="Guy L."/>
            <person name="Ettema T.J."/>
        </authorList>
    </citation>
    <scope>NUCLEOTIDE SEQUENCE</scope>
</reference>
<gene>
    <name evidence="1" type="ORF">LCGC14_3148870</name>
</gene>
<proteinExistence type="predicted"/>
<evidence type="ECO:0000313" key="1">
    <source>
        <dbReference type="EMBL" id="KKK48068.1"/>
    </source>
</evidence>
<organism evidence="1">
    <name type="scientific">marine sediment metagenome</name>
    <dbReference type="NCBI Taxonomy" id="412755"/>
    <lineage>
        <taxon>unclassified sequences</taxon>
        <taxon>metagenomes</taxon>
        <taxon>ecological metagenomes</taxon>
    </lineage>
</organism>
<sequence>YKSTCQDSIMDNGNLTTLNNAILGVKNVIRWLKSKK</sequence>
<name>A0A0F8VUN9_9ZZZZ</name>
<accession>A0A0F8VUN9</accession>
<protein>
    <submittedName>
        <fullName evidence="1">Uncharacterized protein</fullName>
    </submittedName>
</protein>
<dbReference type="EMBL" id="LAZR01069261">
    <property type="protein sequence ID" value="KKK48068.1"/>
    <property type="molecule type" value="Genomic_DNA"/>
</dbReference>
<comment type="caution">
    <text evidence="1">The sequence shown here is derived from an EMBL/GenBank/DDBJ whole genome shotgun (WGS) entry which is preliminary data.</text>
</comment>
<feature type="non-terminal residue" evidence="1">
    <location>
        <position position="1"/>
    </location>
</feature>